<dbReference type="InterPro" id="IPR046977">
    <property type="entry name" value="RsmC/RlmG"/>
</dbReference>
<evidence type="ECO:0000256" key="1">
    <source>
        <dbReference type="ARBA" id="ARBA00022603"/>
    </source>
</evidence>
<dbReference type="AlphaFoldDB" id="A0A2H5XDU3"/>
<dbReference type="EC" id="2.1.1.174" evidence="4"/>
<dbReference type="SUPFAM" id="SSF53335">
    <property type="entry name" value="S-adenosyl-L-methionine-dependent methyltransferases"/>
    <property type="match status" value="1"/>
</dbReference>
<dbReference type="PANTHER" id="PTHR47816:SF4">
    <property type="entry name" value="RIBOSOMAL RNA SMALL SUBUNIT METHYLTRANSFERASE C"/>
    <property type="match status" value="1"/>
</dbReference>
<dbReference type="InterPro" id="IPR007848">
    <property type="entry name" value="Small_mtfrase_dom"/>
</dbReference>
<evidence type="ECO:0000259" key="3">
    <source>
        <dbReference type="Pfam" id="PF05175"/>
    </source>
</evidence>
<dbReference type="Gene3D" id="3.40.50.150">
    <property type="entry name" value="Vaccinia Virus protein VP39"/>
    <property type="match status" value="1"/>
</dbReference>
<dbReference type="Proteomes" id="UP000236173">
    <property type="component" value="Unassembled WGS sequence"/>
</dbReference>
<evidence type="ECO:0000256" key="2">
    <source>
        <dbReference type="ARBA" id="ARBA00022679"/>
    </source>
</evidence>
<protein>
    <submittedName>
        <fullName evidence="4">Ribosomal RNA large subunit methyltransferase G</fullName>
        <ecNumber evidence="4">2.1.1.174</ecNumber>
    </submittedName>
</protein>
<dbReference type="EMBL" id="BEHT01000025">
    <property type="protein sequence ID" value="GBC99350.1"/>
    <property type="molecule type" value="Genomic_DNA"/>
</dbReference>
<proteinExistence type="predicted"/>
<evidence type="ECO:0000313" key="5">
    <source>
        <dbReference type="Proteomes" id="UP000236173"/>
    </source>
</evidence>
<feature type="domain" description="Methyltransferase small" evidence="3">
    <location>
        <begin position="39"/>
        <end position="205"/>
    </location>
</feature>
<sequence length="231" mass="25777">MARHNDHADAAWQHYFTERPTTPSKPKHIRARLRGREFVFETDKSVFAKDYVDLGTKRLVEVAHLPDEGEVLDLGCGYGAIGIAIAATHPRLRVWMVDINERAVALARRNLKRNRIKNAIALKSDGTAALPPDLQFDAILTNPPIHAGKKVLVRLICEAFERLKVGGTFWFVARTQHGAKTLQRLTAEIFGDAECVDIHGGYRVIVAVKERPAPAPDAAQTDDETMQRGER</sequence>
<dbReference type="PANTHER" id="PTHR47816">
    <property type="entry name" value="RIBOSOMAL RNA SMALL SUBUNIT METHYLTRANSFERASE C"/>
    <property type="match status" value="1"/>
</dbReference>
<reference evidence="5" key="1">
    <citation type="submission" date="2017-09" db="EMBL/GenBank/DDBJ databases">
        <title>Metaegenomics of thermophilic ammonia-oxidizing enrichment culture.</title>
        <authorList>
            <person name="Kato S."/>
            <person name="Suzuki K."/>
        </authorList>
    </citation>
    <scope>NUCLEOTIDE SEQUENCE [LARGE SCALE GENOMIC DNA]</scope>
</reference>
<dbReference type="CDD" id="cd02440">
    <property type="entry name" value="AdoMet_MTases"/>
    <property type="match status" value="1"/>
</dbReference>
<comment type="caution">
    <text evidence="4">The sequence shown here is derived from an EMBL/GenBank/DDBJ whole genome shotgun (WGS) entry which is preliminary data.</text>
</comment>
<dbReference type="InterPro" id="IPR029063">
    <property type="entry name" value="SAM-dependent_MTases_sf"/>
</dbReference>
<organism evidence="4 5">
    <name type="scientific">Candidatus Fervidibacter japonicus</name>
    <dbReference type="NCBI Taxonomy" id="2035412"/>
    <lineage>
        <taxon>Bacteria</taxon>
        <taxon>Candidatus Fervidibacterota</taxon>
        <taxon>Candidatus Fervidibacter</taxon>
    </lineage>
</organism>
<accession>A0A2H5XDU3</accession>
<dbReference type="Pfam" id="PF05175">
    <property type="entry name" value="MTS"/>
    <property type="match status" value="1"/>
</dbReference>
<keyword evidence="2 4" id="KW-0808">Transferase</keyword>
<keyword evidence="1 4" id="KW-0489">Methyltransferase</keyword>
<dbReference type="GO" id="GO:0052916">
    <property type="term" value="F:23S rRNA (guanine(1835)-N(2))-methyltransferase activity"/>
    <property type="evidence" value="ECO:0007669"/>
    <property type="project" value="UniProtKB-EC"/>
</dbReference>
<evidence type="ECO:0000313" key="4">
    <source>
        <dbReference type="EMBL" id="GBC99350.1"/>
    </source>
</evidence>
<gene>
    <name evidence="4" type="primary">rlmG</name>
    <name evidence="4" type="ORF">HRbin17_01872</name>
</gene>
<name>A0A2H5XDU3_9BACT</name>